<evidence type="ECO:0000256" key="2">
    <source>
        <dbReference type="SAM" id="Phobius"/>
    </source>
</evidence>
<reference evidence="4" key="1">
    <citation type="submission" date="2017-02" db="UniProtKB">
        <authorList>
            <consortium name="WormBaseParasite"/>
        </authorList>
    </citation>
    <scope>IDENTIFICATION</scope>
</reference>
<keyword evidence="3" id="KW-1185">Reference proteome</keyword>
<keyword evidence="2" id="KW-1133">Transmembrane helix</keyword>
<name>A0A0R3RS62_9BILA</name>
<protein>
    <submittedName>
        <fullName evidence="4">TGF_BETA_2 domain-containing protein</fullName>
    </submittedName>
</protein>
<organism evidence="3 4">
    <name type="scientific">Elaeophora elaphi</name>
    <dbReference type="NCBI Taxonomy" id="1147741"/>
    <lineage>
        <taxon>Eukaryota</taxon>
        <taxon>Metazoa</taxon>
        <taxon>Ecdysozoa</taxon>
        <taxon>Nematoda</taxon>
        <taxon>Chromadorea</taxon>
        <taxon>Rhabditida</taxon>
        <taxon>Spirurina</taxon>
        <taxon>Spiruromorpha</taxon>
        <taxon>Filarioidea</taxon>
        <taxon>Onchocercidae</taxon>
        <taxon>Elaeophora</taxon>
    </lineage>
</organism>
<evidence type="ECO:0000313" key="4">
    <source>
        <dbReference type="WBParaSite" id="EEL_0000463801-mRNA-1"/>
    </source>
</evidence>
<feature type="compositionally biased region" description="Basic residues" evidence="1">
    <location>
        <begin position="1"/>
        <end position="10"/>
    </location>
</feature>
<dbReference type="STRING" id="1147741.A0A0R3RS62"/>
<accession>A0A0R3RS62</accession>
<feature type="transmembrane region" description="Helical" evidence="2">
    <location>
        <begin position="677"/>
        <end position="700"/>
    </location>
</feature>
<evidence type="ECO:0000313" key="3">
    <source>
        <dbReference type="Proteomes" id="UP000050640"/>
    </source>
</evidence>
<dbReference type="WBParaSite" id="EEL_0000463801-mRNA-1">
    <property type="protein sequence ID" value="EEL_0000463801-mRNA-1"/>
    <property type="gene ID" value="EEL_0000463801"/>
</dbReference>
<evidence type="ECO:0000256" key="1">
    <source>
        <dbReference type="SAM" id="MobiDB-lite"/>
    </source>
</evidence>
<feature type="region of interest" description="Disordered" evidence="1">
    <location>
        <begin position="1"/>
        <end position="20"/>
    </location>
</feature>
<keyword evidence="2" id="KW-0472">Membrane</keyword>
<dbReference type="AlphaFoldDB" id="A0A0R3RS62"/>
<keyword evidence="2" id="KW-0812">Transmembrane</keyword>
<sequence>MHAGKEKRRSNPAIDHTATSIGTDGAIAPVEGTVRTNVKPFATACTLSSCNTIRYDKDDCICWRKLVNDPSTTDCTNFWRNKQKQLNWDNKYHHHHHHNHWYHSHQQIAINKKLYSGRSENSKVSSARIEFNHCLQSGKYLFVKRNERSLLTTRSHENILLKTTGLCVRATVSESFRNLNGMKYTDDDMTNILLLEQLSNHHRTSISTTSTTASAISADIAADDSTSVRLNPFLRHSRSTSMRLGLTLDSVCYVWSSVAPNDLCKLSPWPRYQFLRKISIFNRDCLEENNIKAAQLFRLSPRYVNSEADLRMQAKFLRANVEGQACILAPAGAQQCLSCFQKIDRGLKRVDKAYEKFNLTLHRFDCMLAVDTASTTRPFSPNGSCTDCKIWYRKWLVIHSLNLWSVPPCINWCYYVQLACPHLATSKVVDYAGHPSFQCRDLHIPLVNIPGDPGLIKWTNSVSKKKSMVASKCACLHPCDLEEFYNVVDIPRTAEQNRPSSYPNTILINSEEEDFFPSAQHCMLRRHHCGSMKNEVEGHRIRRRSLTIDDDNSRRKGEKLQIFKLNDVSLSNYLISIISIFMRSSDSSEAVPHRQDSAIQESFIDPVGYPSQWWTKHRARRRSQFNTKNSTTIITNNSNATINTATTAPVTINSITVIPSTATVTTTVNAGVNLKGMRWNICSGIFIYTLYTLFFSFLLLRRPPFAIGFLI</sequence>
<proteinExistence type="predicted"/>
<dbReference type="Proteomes" id="UP000050640">
    <property type="component" value="Unplaced"/>
</dbReference>